<proteinExistence type="predicted"/>
<evidence type="ECO:0000256" key="1">
    <source>
        <dbReference type="SAM" id="MobiDB-lite"/>
    </source>
</evidence>
<reference evidence="2" key="1">
    <citation type="submission" date="2014-09" db="EMBL/GenBank/DDBJ databases">
        <authorList>
            <person name="Magalhaes I.L.F."/>
            <person name="Oliveira U."/>
            <person name="Santos F.R."/>
            <person name="Vidigal T.H.D.A."/>
            <person name="Brescovit A.D."/>
            <person name="Santos A.J."/>
        </authorList>
    </citation>
    <scope>NUCLEOTIDE SEQUENCE</scope>
    <source>
        <tissue evidence="2">Shoot tissue taken approximately 20 cm above the soil surface</tissue>
    </source>
</reference>
<protein>
    <submittedName>
        <fullName evidence="2">Uncharacterized protein</fullName>
    </submittedName>
</protein>
<dbReference type="AlphaFoldDB" id="A0A0A9FHP1"/>
<feature type="compositionally biased region" description="Basic residues" evidence="1">
    <location>
        <begin position="35"/>
        <end position="47"/>
    </location>
</feature>
<name>A0A0A9FHP1_ARUDO</name>
<accession>A0A0A9FHP1</accession>
<sequence>MQPRRPSSAAPTQSWRRARAAAVPPTPSWPPSIVRWRRSSPARKAPP</sequence>
<dbReference type="EMBL" id="GBRH01186024">
    <property type="protein sequence ID" value="JAE11872.1"/>
    <property type="molecule type" value="Transcribed_RNA"/>
</dbReference>
<evidence type="ECO:0000313" key="2">
    <source>
        <dbReference type="EMBL" id="JAE11872.1"/>
    </source>
</evidence>
<reference evidence="2" key="2">
    <citation type="journal article" date="2015" name="Data Brief">
        <title>Shoot transcriptome of the giant reed, Arundo donax.</title>
        <authorList>
            <person name="Barrero R.A."/>
            <person name="Guerrero F.D."/>
            <person name="Moolhuijzen P."/>
            <person name="Goolsby J.A."/>
            <person name="Tidwell J."/>
            <person name="Bellgard S.E."/>
            <person name="Bellgard M.I."/>
        </authorList>
    </citation>
    <scope>NUCLEOTIDE SEQUENCE</scope>
    <source>
        <tissue evidence="2">Shoot tissue taken approximately 20 cm above the soil surface</tissue>
    </source>
</reference>
<organism evidence="2">
    <name type="scientific">Arundo donax</name>
    <name type="common">Giant reed</name>
    <name type="synonym">Donax arundinaceus</name>
    <dbReference type="NCBI Taxonomy" id="35708"/>
    <lineage>
        <taxon>Eukaryota</taxon>
        <taxon>Viridiplantae</taxon>
        <taxon>Streptophyta</taxon>
        <taxon>Embryophyta</taxon>
        <taxon>Tracheophyta</taxon>
        <taxon>Spermatophyta</taxon>
        <taxon>Magnoliopsida</taxon>
        <taxon>Liliopsida</taxon>
        <taxon>Poales</taxon>
        <taxon>Poaceae</taxon>
        <taxon>PACMAD clade</taxon>
        <taxon>Arundinoideae</taxon>
        <taxon>Arundineae</taxon>
        <taxon>Arundo</taxon>
    </lineage>
</organism>
<feature type="region of interest" description="Disordered" evidence="1">
    <location>
        <begin position="1"/>
        <end position="47"/>
    </location>
</feature>